<protein>
    <submittedName>
        <fullName evidence="2">Uncharacterized protein</fullName>
    </submittedName>
</protein>
<keyword evidence="1" id="KW-0812">Transmembrane</keyword>
<keyword evidence="1" id="KW-0472">Membrane</keyword>
<dbReference type="AlphaFoldDB" id="A0A2T4C881"/>
<proteinExistence type="predicted"/>
<sequence length="146" mass="15812">MSKGVERQANDLELCAEESNHSACSTEHSIHGSLKSATMDGSMAGVCGNPLRRRRPSQGGRFTWLFGLLFSLSCFLQLLPTAVAQVRVPASQDQLTLYQVVYLIVKEKADTGHQDIGAAALGFRKADAAESLAPRFSEQATKKQMA</sequence>
<feature type="transmembrane region" description="Helical" evidence="1">
    <location>
        <begin position="62"/>
        <end position="79"/>
    </location>
</feature>
<accession>A0A2T4C881</accession>
<dbReference type="Proteomes" id="UP000240760">
    <property type="component" value="Unassembled WGS sequence"/>
</dbReference>
<organism evidence="2 3">
    <name type="scientific">Trichoderma longibrachiatum ATCC 18648</name>
    <dbReference type="NCBI Taxonomy" id="983965"/>
    <lineage>
        <taxon>Eukaryota</taxon>
        <taxon>Fungi</taxon>
        <taxon>Dikarya</taxon>
        <taxon>Ascomycota</taxon>
        <taxon>Pezizomycotina</taxon>
        <taxon>Sordariomycetes</taxon>
        <taxon>Hypocreomycetidae</taxon>
        <taxon>Hypocreales</taxon>
        <taxon>Hypocreaceae</taxon>
        <taxon>Trichoderma</taxon>
    </lineage>
</organism>
<evidence type="ECO:0000313" key="2">
    <source>
        <dbReference type="EMBL" id="PTB77776.1"/>
    </source>
</evidence>
<keyword evidence="1" id="KW-1133">Transmembrane helix</keyword>
<evidence type="ECO:0000256" key="1">
    <source>
        <dbReference type="SAM" id="Phobius"/>
    </source>
</evidence>
<evidence type="ECO:0000313" key="3">
    <source>
        <dbReference type="Proteomes" id="UP000240760"/>
    </source>
</evidence>
<gene>
    <name evidence="2" type="ORF">M440DRAFT_291588</name>
</gene>
<keyword evidence="3" id="KW-1185">Reference proteome</keyword>
<reference evidence="2 3" key="1">
    <citation type="submission" date="2016-07" db="EMBL/GenBank/DDBJ databases">
        <title>Multiple horizontal gene transfer events from other fungi enriched the ability of initially mycotrophic Trichoderma (Ascomycota) to feed on dead plant biomass.</title>
        <authorList>
            <consortium name="DOE Joint Genome Institute"/>
            <person name="Aerts A."/>
            <person name="Atanasova L."/>
            <person name="Chenthamara K."/>
            <person name="Zhang J."/>
            <person name="Grujic M."/>
            <person name="Henrissat B."/>
            <person name="Kuo A."/>
            <person name="Salamov A."/>
            <person name="Lipzen A."/>
            <person name="Labutti K."/>
            <person name="Barry K."/>
            <person name="Miao Y."/>
            <person name="Rahimi M.J."/>
            <person name="Shen Q."/>
            <person name="Grigoriev I.V."/>
            <person name="Kubicek C.P."/>
            <person name="Druzhinina I.S."/>
        </authorList>
    </citation>
    <scope>NUCLEOTIDE SEQUENCE [LARGE SCALE GENOMIC DNA]</scope>
    <source>
        <strain evidence="2 3">ATCC 18648</strain>
    </source>
</reference>
<dbReference type="EMBL" id="KZ679130">
    <property type="protein sequence ID" value="PTB77776.1"/>
    <property type="molecule type" value="Genomic_DNA"/>
</dbReference>
<name>A0A2T4C881_TRILO</name>